<reference evidence="4 5" key="2">
    <citation type="submission" date="2017-05" db="EMBL/GenBank/DDBJ databases">
        <authorList>
            <person name="Lin X.B."/>
            <person name="Stothard P."/>
            <person name="Tasseva G."/>
            <person name="Walter J."/>
        </authorList>
    </citation>
    <scope>NUCLEOTIDE SEQUENCE [LARGE SCALE GENOMIC DNA]</scope>
    <source>
        <strain evidence="3 5">105n</strain>
        <strain evidence="4">114h</strain>
    </source>
</reference>
<name>A0A256SV31_LIMRT</name>
<organism evidence="2 4">
    <name type="scientific">Limosilactobacillus reuteri</name>
    <name type="common">Lactobacillus reuteri</name>
    <dbReference type="NCBI Taxonomy" id="1598"/>
    <lineage>
        <taxon>Bacteria</taxon>
        <taxon>Bacillati</taxon>
        <taxon>Bacillota</taxon>
        <taxon>Bacilli</taxon>
        <taxon>Lactobacillales</taxon>
        <taxon>Lactobacillaceae</taxon>
        <taxon>Limosilactobacillus</taxon>
    </lineage>
</organism>
<protein>
    <recommendedName>
        <fullName evidence="7">ImmA/IrrE family metallo-endopeptidase</fullName>
    </recommendedName>
</protein>
<evidence type="ECO:0000313" key="5">
    <source>
        <dbReference type="Proteomes" id="UP000216681"/>
    </source>
</evidence>
<proteinExistence type="predicted"/>
<gene>
    <name evidence="2" type="ORF">CBF96_02195</name>
    <name evidence="3" type="ORF">CBG15_04795</name>
    <name evidence="1" type="ORF">GIX76_07840</name>
</gene>
<dbReference type="EMBL" id="WJND01000012">
    <property type="protein sequence ID" value="MRG89893.1"/>
    <property type="molecule type" value="Genomic_DNA"/>
</dbReference>
<evidence type="ECO:0000313" key="6">
    <source>
        <dbReference type="Proteomes" id="UP000460207"/>
    </source>
</evidence>
<evidence type="ECO:0000313" key="3">
    <source>
        <dbReference type="EMBL" id="OYS94060.1"/>
    </source>
</evidence>
<sequence>MEMSDLEKIEDQHPELKFYMIDVPNLHYHGHIIGNDVYINENQPQLDWLKTALHECTHSDFDTGDLSDGTQFRTKVAESWAIRESRREYDAMFKNKKIAN</sequence>
<reference evidence="1 6" key="4">
    <citation type="submission" date="2019-11" db="EMBL/GenBank/DDBJ databases">
        <title>Draft genome sequence of 12 host-associated Lactobacillus reuteri rodent strains.</title>
        <authorList>
            <person name="Zhang S."/>
            <person name="Ozcam M."/>
            <person name="Van Pijkeren J.P."/>
        </authorList>
    </citation>
    <scope>NUCLEOTIDE SEQUENCE [LARGE SCALE GENOMIC DNA]</scope>
    <source>
        <strain evidence="1 6">N4I</strain>
    </source>
</reference>
<dbReference type="Proteomes" id="UP000460207">
    <property type="component" value="Unassembled WGS sequence"/>
</dbReference>
<evidence type="ECO:0000313" key="4">
    <source>
        <dbReference type="Proteomes" id="UP000215747"/>
    </source>
</evidence>
<evidence type="ECO:0000313" key="2">
    <source>
        <dbReference type="EMBL" id="OYS70526.1"/>
    </source>
</evidence>
<dbReference type="EMBL" id="NGPL01000015">
    <property type="protein sequence ID" value="OYS70526.1"/>
    <property type="molecule type" value="Genomic_DNA"/>
</dbReference>
<accession>A0A256SV31</accession>
<dbReference type="Proteomes" id="UP000216681">
    <property type="component" value="Unassembled WGS sequence"/>
</dbReference>
<comment type="caution">
    <text evidence="2">The sequence shown here is derived from an EMBL/GenBank/DDBJ whole genome shotgun (WGS) entry which is preliminary data.</text>
</comment>
<evidence type="ECO:0008006" key="7">
    <source>
        <dbReference type="Google" id="ProtNLM"/>
    </source>
</evidence>
<reference evidence="4 5" key="3">
    <citation type="submission" date="2017-09" db="EMBL/GenBank/DDBJ databases">
        <title>Tripartite evolution among Lactobacillus johnsonii, Lactobacillus taiwanensis, Lactobacillus reuteri and their rodent host.</title>
        <authorList>
            <person name="Wang T."/>
            <person name="Knowles S."/>
            <person name="Cheng C."/>
        </authorList>
    </citation>
    <scope>NUCLEOTIDE SEQUENCE [LARGE SCALE GENOMIC DNA]</scope>
    <source>
        <strain evidence="3 5">105n</strain>
        <strain evidence="2 4">114h</strain>
    </source>
</reference>
<dbReference type="Proteomes" id="UP000215747">
    <property type="component" value="Unassembled WGS sequence"/>
</dbReference>
<dbReference type="RefSeq" id="WP_094511764.1">
    <property type="nucleotide sequence ID" value="NZ_NGPL01000015.1"/>
</dbReference>
<dbReference type="AlphaFoldDB" id="A0A256SV31"/>
<evidence type="ECO:0000313" key="1">
    <source>
        <dbReference type="EMBL" id="MRG89893.1"/>
    </source>
</evidence>
<dbReference type="EMBL" id="NGPX01000019">
    <property type="protein sequence ID" value="OYS94060.1"/>
    <property type="molecule type" value="Genomic_DNA"/>
</dbReference>
<reference evidence="2" key="1">
    <citation type="submission" date="2017-05" db="EMBL/GenBank/DDBJ databases">
        <authorList>
            <person name="Song R."/>
            <person name="Chenine A.L."/>
            <person name="Ruprecht R.M."/>
        </authorList>
    </citation>
    <scope>NUCLEOTIDE SEQUENCE [LARGE SCALE GENOMIC DNA]</scope>
    <source>
        <strain evidence="2">114h</strain>
    </source>
</reference>